<proteinExistence type="predicted"/>
<dbReference type="Pfam" id="PF10978">
    <property type="entry name" value="DUF2785"/>
    <property type="match status" value="1"/>
</dbReference>
<name>A0ABR8NC44_9ACTN</name>
<dbReference type="InterPro" id="IPR021247">
    <property type="entry name" value="DUF2785"/>
</dbReference>
<reference evidence="1 2" key="1">
    <citation type="submission" date="2020-09" db="EMBL/GenBank/DDBJ databases">
        <title>novel species in genus Nocardioides.</title>
        <authorList>
            <person name="Zhang G."/>
        </authorList>
    </citation>
    <scope>NUCLEOTIDE SEQUENCE [LARGE SCALE GENOMIC DNA]</scope>
    <source>
        <strain evidence="1 2">KCTC 39551</strain>
    </source>
</reference>
<dbReference type="RefSeq" id="WP_191195100.1">
    <property type="nucleotide sequence ID" value="NZ_JACXYZ010000001.1"/>
</dbReference>
<dbReference type="EMBL" id="JACXYZ010000001">
    <property type="protein sequence ID" value="MBD3925450.1"/>
    <property type="molecule type" value="Genomic_DNA"/>
</dbReference>
<gene>
    <name evidence="1" type="ORF">IEZ26_12500</name>
</gene>
<keyword evidence="2" id="KW-1185">Reference proteome</keyword>
<dbReference type="Proteomes" id="UP000618818">
    <property type="component" value="Unassembled WGS sequence"/>
</dbReference>
<comment type="caution">
    <text evidence="1">The sequence shown here is derived from an EMBL/GenBank/DDBJ whole genome shotgun (WGS) entry which is preliminary data.</text>
</comment>
<protein>
    <submittedName>
        <fullName evidence="1">DUF2785 domain-containing protein</fullName>
    </submittedName>
</protein>
<accession>A0ABR8NC44</accession>
<sequence length="284" mass="30735">MSIGYWDQVQKAGFEVPSDRPLDELTAELTAMLGSTRPEVRDGTAFPALATWIANGVYDDLLAGLGDGMVAGLSVGLGEDGTDSVFRRSFSALILGACIERDNERHLLPGAKILEWGDRAMTWFLAERDTRGYVLEKGWAHTVAHGADTLGALAESPHLAGPEHTVLLDIVAERLLDQPADAPLASGEPDRLAAAVMQVLRRNTLGVDTLEPWVHRLGAAANPYRGVVDHDPYALTAAPQAFLRALFLHLSLGHEPPAVRPDLLLVVIDALRMTNAPYLRVDTR</sequence>
<organism evidence="1 2">
    <name type="scientific">Nocardioides cavernae</name>
    <dbReference type="NCBI Taxonomy" id="1921566"/>
    <lineage>
        <taxon>Bacteria</taxon>
        <taxon>Bacillati</taxon>
        <taxon>Actinomycetota</taxon>
        <taxon>Actinomycetes</taxon>
        <taxon>Propionibacteriales</taxon>
        <taxon>Nocardioidaceae</taxon>
        <taxon>Nocardioides</taxon>
    </lineage>
</organism>
<evidence type="ECO:0000313" key="1">
    <source>
        <dbReference type="EMBL" id="MBD3925450.1"/>
    </source>
</evidence>
<evidence type="ECO:0000313" key="2">
    <source>
        <dbReference type="Proteomes" id="UP000618818"/>
    </source>
</evidence>